<feature type="domain" description="Histidine kinase/HSP90-like ATPase" evidence="6">
    <location>
        <begin position="887"/>
        <end position="982"/>
    </location>
</feature>
<sequence>MARDSRLTLALRTLAALAGAFAAPHARALDADLAITQFYHTAWTVKEGAPGEVTALAQTADGWLWIGTHAGLYRFDGVRFERVVAPHGTAFPSQSVSALYAAPRGGLWIGYRYGDATLLDGDRLTNYSALDGGFSTGSVFGFAAERDGTIWAATFRGLQRFDGTRWRWAGGDRDFPGTQARAVFVDRDGTVWAASEDAIARLPRGAARFERVAGRAALASRFAQGPDGAIWIAETGGGVRRVDAAGAALAPAALSTAASGLLFDRDGGLWIASAGQGLRRMPRPASGAVQAFEERDGLSADFAGPLVEDREGSLWVGTSRGLDRLRRANLVPAALPNGAHDFALAAGERGEVWVGTRNRPLLRLAADGTSHVALDRTITCAYRDRDGGLWFGGSGGIWRRRGESIERIAELPAEAKASSVQAIARDAAGTLWVSLNAPGVFLYRDGRWVHWREQAELLTRASPLTLMADARGAVWLGFSHNRIVRFDGATSRLFDDKDGLDIGNVTALHERRDGRAWIGGARGLALFDGARFASVAAEAGAPFEGATGIVERANGELWINAGAGVVRIDAVATAAFLADASRRVAVDVFDTLDGRPGIPPQFRPLPSAVEASDGRLWFATTGGVVALDPARLVRNPLPPPVSVRSLHVGDVEYPLAGVPRLPPRPSQLRIGYTATSLAIPERVRFRYRLEGQDADWQNAGTRREASYTNLAPGAYRFRVIAANDAGVWNEAGAAIDFVVAPAFFETAWFRALAAAAVLGVLYGLYLARLRRVAERVRARAEERHLERERIARELHDTLLQGVQGLLLKFDAAVHSLPDGGAKERLGKVLDRAREVVVEGRDRVMALRASGADRDLAQALDEVAAELAPDGCRVRVIEIGEAFALDPLVADEAYYIAREALINALKHARAARIDVEVDRRRGLAVRVRDDGCGIDPAILAAGAKAGQWGLPGMRERAARIGATLAIRSRAGTTLVELRVPAKVARG</sequence>
<dbReference type="RefSeq" id="WP_263543958.1">
    <property type="nucleotide sequence ID" value="NZ_JAOVZO020000021.1"/>
</dbReference>
<dbReference type="SUPFAM" id="SSF63829">
    <property type="entry name" value="Calcium-dependent phosphotriesterase"/>
    <property type="match status" value="3"/>
</dbReference>
<keyword evidence="5" id="KW-0732">Signal</keyword>
<protein>
    <submittedName>
        <fullName evidence="7">Two-component regulator propeller domain-containing protein</fullName>
    </submittedName>
</protein>
<dbReference type="GO" id="GO:0016020">
    <property type="term" value="C:membrane"/>
    <property type="evidence" value="ECO:0007669"/>
    <property type="project" value="InterPro"/>
</dbReference>
<keyword evidence="3" id="KW-0902">Two-component regulatory system</keyword>
<dbReference type="Pfam" id="PF07730">
    <property type="entry name" value="HisKA_3"/>
    <property type="match status" value="1"/>
</dbReference>
<evidence type="ECO:0000313" key="7">
    <source>
        <dbReference type="EMBL" id="MDC8015880.1"/>
    </source>
</evidence>
<dbReference type="InterPro" id="IPR003961">
    <property type="entry name" value="FN3_dom"/>
</dbReference>
<organism evidence="7 8">
    <name type="scientific">Tahibacter soli</name>
    <dbReference type="NCBI Taxonomy" id="2983605"/>
    <lineage>
        <taxon>Bacteria</taxon>
        <taxon>Pseudomonadati</taxon>
        <taxon>Pseudomonadota</taxon>
        <taxon>Gammaproteobacteria</taxon>
        <taxon>Lysobacterales</taxon>
        <taxon>Rhodanobacteraceae</taxon>
        <taxon>Tahibacter</taxon>
    </lineage>
</organism>
<evidence type="ECO:0000259" key="6">
    <source>
        <dbReference type="SMART" id="SM00387"/>
    </source>
</evidence>
<dbReference type="InterPro" id="IPR011712">
    <property type="entry name" value="Sig_transdc_His_kin_sub3_dim/P"/>
</dbReference>
<dbReference type="GO" id="GO:0046983">
    <property type="term" value="F:protein dimerization activity"/>
    <property type="evidence" value="ECO:0007669"/>
    <property type="project" value="InterPro"/>
</dbReference>
<dbReference type="SUPFAM" id="SSF55874">
    <property type="entry name" value="ATPase domain of HSP90 chaperone/DNA topoisomerase II/histidine kinase"/>
    <property type="match status" value="1"/>
</dbReference>
<dbReference type="InterPro" id="IPR011110">
    <property type="entry name" value="Reg_prop"/>
</dbReference>
<evidence type="ECO:0000256" key="1">
    <source>
        <dbReference type="ARBA" id="ARBA00022679"/>
    </source>
</evidence>
<evidence type="ECO:0000313" key="8">
    <source>
        <dbReference type="Proteomes" id="UP001139971"/>
    </source>
</evidence>
<dbReference type="CDD" id="cd16917">
    <property type="entry name" value="HATPase_UhpB-NarQ-NarX-like"/>
    <property type="match status" value="1"/>
</dbReference>
<dbReference type="GO" id="GO:0000155">
    <property type="term" value="F:phosphorelay sensor kinase activity"/>
    <property type="evidence" value="ECO:0007669"/>
    <property type="project" value="InterPro"/>
</dbReference>
<feature type="signal peptide" evidence="5">
    <location>
        <begin position="1"/>
        <end position="22"/>
    </location>
</feature>
<evidence type="ECO:0000256" key="4">
    <source>
        <dbReference type="SAM" id="Phobius"/>
    </source>
</evidence>
<comment type="caution">
    <text evidence="7">The sequence shown here is derived from an EMBL/GenBank/DDBJ whole genome shotgun (WGS) entry which is preliminary data.</text>
</comment>
<dbReference type="InterPro" id="IPR013783">
    <property type="entry name" value="Ig-like_fold"/>
</dbReference>
<dbReference type="Pfam" id="PF07494">
    <property type="entry name" value="Reg_prop"/>
    <property type="match status" value="2"/>
</dbReference>
<dbReference type="Gene3D" id="1.20.5.1930">
    <property type="match status" value="1"/>
</dbReference>
<feature type="transmembrane region" description="Helical" evidence="4">
    <location>
        <begin position="747"/>
        <end position="767"/>
    </location>
</feature>
<dbReference type="Gene3D" id="2.60.40.10">
    <property type="entry name" value="Immunoglobulins"/>
    <property type="match status" value="1"/>
</dbReference>
<feature type="chain" id="PRO_5040905237" evidence="5">
    <location>
        <begin position="23"/>
        <end position="985"/>
    </location>
</feature>
<dbReference type="SMART" id="SM00387">
    <property type="entry name" value="HATPase_c"/>
    <property type="match status" value="1"/>
</dbReference>
<evidence type="ECO:0000256" key="2">
    <source>
        <dbReference type="ARBA" id="ARBA00022777"/>
    </source>
</evidence>
<dbReference type="CDD" id="cd00063">
    <property type="entry name" value="FN3"/>
    <property type="match status" value="1"/>
</dbReference>
<gene>
    <name evidence="7" type="ORF">OD750_025435</name>
</gene>
<dbReference type="InterPro" id="IPR011123">
    <property type="entry name" value="Y_Y_Y"/>
</dbReference>
<proteinExistence type="predicted"/>
<dbReference type="InterPro" id="IPR015943">
    <property type="entry name" value="WD40/YVTN_repeat-like_dom_sf"/>
</dbReference>
<evidence type="ECO:0000256" key="3">
    <source>
        <dbReference type="ARBA" id="ARBA00023012"/>
    </source>
</evidence>
<dbReference type="PANTHER" id="PTHR24421:SF62">
    <property type="entry name" value="SENSORY TRANSDUCTION HISTIDINE KINASE"/>
    <property type="match status" value="1"/>
</dbReference>
<accession>A0A9X3YQV8</accession>
<dbReference type="PANTHER" id="PTHR24421">
    <property type="entry name" value="NITRATE/NITRITE SENSOR PROTEIN NARX-RELATED"/>
    <property type="match status" value="1"/>
</dbReference>
<keyword evidence="4" id="KW-0812">Transmembrane</keyword>
<dbReference type="AlphaFoldDB" id="A0A9X3YQV8"/>
<keyword evidence="8" id="KW-1185">Reference proteome</keyword>
<name>A0A9X3YQV8_9GAMM</name>
<dbReference type="InterPro" id="IPR003594">
    <property type="entry name" value="HATPase_dom"/>
</dbReference>
<dbReference type="Proteomes" id="UP001139971">
    <property type="component" value="Unassembled WGS sequence"/>
</dbReference>
<dbReference type="Pfam" id="PF07495">
    <property type="entry name" value="Y_Y_Y"/>
    <property type="match status" value="1"/>
</dbReference>
<keyword evidence="1" id="KW-0808">Transferase</keyword>
<dbReference type="Gene3D" id="3.30.565.10">
    <property type="entry name" value="Histidine kinase-like ATPase, C-terminal domain"/>
    <property type="match status" value="1"/>
</dbReference>
<evidence type="ECO:0000256" key="5">
    <source>
        <dbReference type="SAM" id="SignalP"/>
    </source>
</evidence>
<reference evidence="7" key="1">
    <citation type="submission" date="2023-02" db="EMBL/GenBank/DDBJ databases">
        <title>Tahibacter soli sp. nov. isolated from soil.</title>
        <authorList>
            <person name="Baek J.H."/>
            <person name="Lee J.K."/>
            <person name="Choi D.G."/>
            <person name="Jeon C.O."/>
        </authorList>
    </citation>
    <scope>NUCLEOTIDE SEQUENCE</scope>
    <source>
        <strain evidence="7">BL</strain>
    </source>
</reference>
<dbReference type="InterPro" id="IPR050482">
    <property type="entry name" value="Sensor_HK_TwoCompSys"/>
</dbReference>
<keyword evidence="4" id="KW-1133">Transmembrane helix</keyword>
<dbReference type="Gene3D" id="2.130.10.10">
    <property type="entry name" value="YVTN repeat-like/Quinoprotein amine dehydrogenase"/>
    <property type="match status" value="3"/>
</dbReference>
<dbReference type="InterPro" id="IPR036890">
    <property type="entry name" value="HATPase_C_sf"/>
</dbReference>
<keyword evidence="4" id="KW-0472">Membrane</keyword>
<dbReference type="Pfam" id="PF02518">
    <property type="entry name" value="HATPase_c"/>
    <property type="match status" value="1"/>
</dbReference>
<keyword evidence="2" id="KW-0418">Kinase</keyword>
<dbReference type="EMBL" id="JAOVZO020000021">
    <property type="protein sequence ID" value="MDC8015880.1"/>
    <property type="molecule type" value="Genomic_DNA"/>
</dbReference>